<keyword evidence="11" id="KW-1185">Reference proteome</keyword>
<evidence type="ECO:0000256" key="9">
    <source>
        <dbReference type="SAM" id="Phobius"/>
    </source>
</evidence>
<dbReference type="EMBL" id="VLLN01000028">
    <property type="protein sequence ID" value="TWJ14369.1"/>
    <property type="molecule type" value="Genomic_DNA"/>
</dbReference>
<dbReference type="InterPro" id="IPR052157">
    <property type="entry name" value="BCAA_transport_permease"/>
</dbReference>
<evidence type="ECO:0000256" key="7">
    <source>
        <dbReference type="ARBA" id="ARBA00023136"/>
    </source>
</evidence>
<comment type="subcellular location">
    <subcellularLocation>
        <location evidence="1">Cell membrane</location>
        <topology evidence="1">Multi-pass membrane protein</topology>
    </subcellularLocation>
</comment>
<evidence type="ECO:0000256" key="1">
    <source>
        <dbReference type="ARBA" id="ARBA00004651"/>
    </source>
</evidence>
<dbReference type="PANTHER" id="PTHR11795">
    <property type="entry name" value="BRANCHED-CHAIN AMINO ACID TRANSPORT SYSTEM PERMEASE PROTEIN LIVH"/>
    <property type="match status" value="1"/>
</dbReference>
<evidence type="ECO:0000256" key="5">
    <source>
        <dbReference type="ARBA" id="ARBA00022970"/>
    </source>
</evidence>
<feature type="transmembrane region" description="Helical" evidence="9">
    <location>
        <begin position="36"/>
        <end position="56"/>
    </location>
</feature>
<dbReference type="InterPro" id="IPR001851">
    <property type="entry name" value="ABC_transp_permease"/>
</dbReference>
<keyword evidence="3" id="KW-1003">Cell membrane</keyword>
<organism evidence="10 11">
    <name type="scientific">Geobacter argillaceus</name>
    <dbReference type="NCBI Taxonomy" id="345631"/>
    <lineage>
        <taxon>Bacteria</taxon>
        <taxon>Pseudomonadati</taxon>
        <taxon>Thermodesulfobacteriota</taxon>
        <taxon>Desulfuromonadia</taxon>
        <taxon>Geobacterales</taxon>
        <taxon>Geobacteraceae</taxon>
        <taxon>Geobacter</taxon>
    </lineage>
</organism>
<name>A0A562V8Z4_9BACT</name>
<dbReference type="PANTHER" id="PTHR11795:SF450">
    <property type="entry name" value="ABC TRANSPORTER PERMEASE PROTEIN"/>
    <property type="match status" value="1"/>
</dbReference>
<keyword evidence="7 9" id="KW-0472">Membrane</keyword>
<feature type="transmembrane region" description="Helical" evidence="9">
    <location>
        <begin position="62"/>
        <end position="81"/>
    </location>
</feature>
<keyword evidence="5" id="KW-0029">Amino-acid transport</keyword>
<feature type="transmembrane region" description="Helical" evidence="9">
    <location>
        <begin position="6"/>
        <end position="29"/>
    </location>
</feature>
<protein>
    <submittedName>
        <fullName evidence="10">Branched-chain amino acid transport system permease protein</fullName>
    </submittedName>
</protein>
<evidence type="ECO:0000256" key="2">
    <source>
        <dbReference type="ARBA" id="ARBA00022448"/>
    </source>
</evidence>
<dbReference type="Pfam" id="PF02653">
    <property type="entry name" value="BPD_transp_2"/>
    <property type="match status" value="1"/>
</dbReference>
<dbReference type="GO" id="GO:0022857">
    <property type="term" value="F:transmembrane transporter activity"/>
    <property type="evidence" value="ECO:0007669"/>
    <property type="project" value="InterPro"/>
</dbReference>
<keyword evidence="4 9" id="KW-0812">Transmembrane</keyword>
<dbReference type="AlphaFoldDB" id="A0A562V8Z4"/>
<dbReference type="GO" id="GO:0005886">
    <property type="term" value="C:plasma membrane"/>
    <property type="evidence" value="ECO:0007669"/>
    <property type="project" value="UniProtKB-SubCell"/>
</dbReference>
<keyword evidence="6 9" id="KW-1133">Transmembrane helix</keyword>
<dbReference type="Proteomes" id="UP000319449">
    <property type="component" value="Unassembled WGS sequence"/>
</dbReference>
<evidence type="ECO:0000313" key="11">
    <source>
        <dbReference type="Proteomes" id="UP000319449"/>
    </source>
</evidence>
<sequence>MQFDQVLQYALSGVSTGAIYALIGIGFSIIYNATGIINFAQGEFVMLGGMLTLFFLEVLKLPIWAAIPCAIAAATVGGILFERLAIRPLRQATPINLVIITIGGSILIRGLAMLLW</sequence>
<feature type="transmembrane region" description="Helical" evidence="9">
    <location>
        <begin position="93"/>
        <end position="115"/>
    </location>
</feature>
<evidence type="ECO:0000256" key="6">
    <source>
        <dbReference type="ARBA" id="ARBA00022989"/>
    </source>
</evidence>
<evidence type="ECO:0000256" key="3">
    <source>
        <dbReference type="ARBA" id="ARBA00022475"/>
    </source>
</evidence>
<evidence type="ECO:0000256" key="8">
    <source>
        <dbReference type="ARBA" id="ARBA00037998"/>
    </source>
</evidence>
<comment type="similarity">
    <text evidence="8">Belongs to the binding-protein-dependent transport system permease family. LivHM subfamily.</text>
</comment>
<dbReference type="RefSeq" id="WP_407925393.1">
    <property type="nucleotide sequence ID" value="NZ_VLLN01000028.1"/>
</dbReference>
<reference evidence="10 11" key="1">
    <citation type="submission" date="2019-07" db="EMBL/GenBank/DDBJ databases">
        <title>Genomic Encyclopedia of Archaeal and Bacterial Type Strains, Phase II (KMG-II): from individual species to whole genera.</title>
        <authorList>
            <person name="Goeker M."/>
        </authorList>
    </citation>
    <scope>NUCLEOTIDE SEQUENCE [LARGE SCALE GENOMIC DNA]</scope>
    <source>
        <strain evidence="10 11">ATCC BAA-1139</strain>
    </source>
</reference>
<gene>
    <name evidence="10" type="ORF">JN12_03455</name>
</gene>
<evidence type="ECO:0000256" key="4">
    <source>
        <dbReference type="ARBA" id="ARBA00022692"/>
    </source>
</evidence>
<feature type="non-terminal residue" evidence="10">
    <location>
        <position position="116"/>
    </location>
</feature>
<evidence type="ECO:0000313" key="10">
    <source>
        <dbReference type="EMBL" id="TWJ14369.1"/>
    </source>
</evidence>
<dbReference type="GO" id="GO:0006865">
    <property type="term" value="P:amino acid transport"/>
    <property type="evidence" value="ECO:0007669"/>
    <property type="project" value="UniProtKB-KW"/>
</dbReference>
<comment type="caution">
    <text evidence="10">The sequence shown here is derived from an EMBL/GenBank/DDBJ whole genome shotgun (WGS) entry which is preliminary data.</text>
</comment>
<accession>A0A562V8Z4</accession>
<keyword evidence="2" id="KW-0813">Transport</keyword>
<proteinExistence type="inferred from homology"/>